<evidence type="ECO:0000313" key="2">
    <source>
        <dbReference type="Proteomes" id="UP000504827"/>
    </source>
</evidence>
<organism evidence="1 2">
    <name type="scientific">uncultured phage_MedDCM-OCT-S35-C6</name>
    <dbReference type="NCBI Taxonomy" id="2741075"/>
    <lineage>
        <taxon>Viruses</taxon>
        <taxon>Duplodnaviria</taxon>
        <taxon>Heunggongvirae</taxon>
        <taxon>Uroviricota</taxon>
        <taxon>Caudoviricetes</taxon>
        <taxon>Autographivirales</taxon>
        <taxon>Pelagivirus</taxon>
        <taxon>Pelagivirus S35C6</taxon>
    </lineage>
</organism>
<keyword evidence="2" id="KW-1185">Reference proteome</keyword>
<dbReference type="GeneID" id="55412511"/>
<accession>A0A6S4PID9</accession>
<name>A0A6S4PID9_9CAUD</name>
<proteinExistence type="predicted"/>
<sequence length="42" mass="5333">MYINFILFKIYIETYSIWSNLNITKDNYETIVDFGYWRFYFS</sequence>
<dbReference type="KEGG" id="vg:55412511"/>
<protein>
    <submittedName>
        <fullName evidence="1">Uncharacterized protein</fullName>
    </submittedName>
</protein>
<dbReference type="EMBL" id="AP013542">
    <property type="protein sequence ID" value="BAQ94186.1"/>
    <property type="molecule type" value="Genomic_DNA"/>
</dbReference>
<evidence type="ECO:0000313" key="1">
    <source>
        <dbReference type="EMBL" id="BAQ94186.1"/>
    </source>
</evidence>
<dbReference type="RefSeq" id="YP_010761281.1">
    <property type="nucleotide sequence ID" value="NC_047702.1"/>
</dbReference>
<dbReference type="Proteomes" id="UP000504827">
    <property type="component" value="Segment"/>
</dbReference>
<reference evidence="1 2" key="1">
    <citation type="journal article" date="2013" name="PLoS Genet.">
        <title>Expanding the Marine Virosphere Using Metagenomics.</title>
        <authorList>
            <person name="Mizuno C.M."/>
            <person name="Rodriguez-Valera F."/>
            <person name="Kimes N.E."/>
            <person name="Ghai R."/>
        </authorList>
    </citation>
    <scope>NUCLEOTIDE SEQUENCE [LARGE SCALE GENOMIC DNA]</scope>
    <source>
        <strain evidence="1">UvMED-CGR-U-MedDCM-OCT-S35-C6</strain>
    </source>
</reference>